<dbReference type="RefSeq" id="WP_134429503.1">
    <property type="nucleotide sequence ID" value="NZ_SOGQ01000034.1"/>
</dbReference>
<keyword evidence="6 8" id="KW-0472">Membrane</keyword>
<keyword evidence="2" id="KW-0813">Transport</keyword>
<dbReference type="InterPro" id="IPR005829">
    <property type="entry name" value="Sugar_transporter_CS"/>
</dbReference>
<dbReference type="Proteomes" id="UP000297853">
    <property type="component" value="Unassembled WGS sequence"/>
</dbReference>
<protein>
    <submittedName>
        <fullName evidence="10">MFS transporter</fullName>
    </submittedName>
</protein>
<dbReference type="InterPro" id="IPR020846">
    <property type="entry name" value="MFS_dom"/>
</dbReference>
<sequence>MTTDIQDATGAGTGSVSTGSTTGSVSTGSTTGPGSTGSTTGSVSTGSTTGPGSTGSVSTGSSTGTVSTTGARGRKHWLAPAGAIFAVAWGGNEFTPLLVMYRQADGFSNQLANLLLGAYVLGIIPALLIAGPLSDRFGRRPLMLPAPWVAIAGSVLLALSAGNVPMLLGGRILSGVALGLAMAVGTSWVKELSAKPFDFRADRASGARRATIALSLGFALGAASSGALAQWAPFPGVLPYAAHTVIAVVFGLLLLRTPESQGRNIAAGALPAAHPATSPYPRFLLLIVPVAPWVFGTATTAYAILPALAASEIPSAPVAFAALLCVVALVAGASLQLFSHRITAGHNARGIMFALMLTVGSLLLASVAVSPPVLWLILPAAALLGAAYGLLMVSGLQEVQRIAPPDHLARLTAIYYGITYLGFFVPLALSLLEPWLGYPAMFAGGAAFSAVSLVVVMLVFRRDISLHRAAASR</sequence>
<evidence type="ECO:0000256" key="4">
    <source>
        <dbReference type="ARBA" id="ARBA00022692"/>
    </source>
</evidence>
<keyword evidence="4 8" id="KW-0812">Transmembrane</keyword>
<evidence type="ECO:0000256" key="3">
    <source>
        <dbReference type="ARBA" id="ARBA00022475"/>
    </source>
</evidence>
<comment type="caution">
    <text evidence="10">The sequence shown here is derived from an EMBL/GenBank/DDBJ whole genome shotgun (WGS) entry which is preliminary data.</text>
</comment>
<dbReference type="PANTHER" id="PTHR23517:SF3">
    <property type="entry name" value="INTEGRAL MEMBRANE TRANSPORT PROTEIN"/>
    <property type="match status" value="1"/>
</dbReference>
<evidence type="ECO:0000313" key="11">
    <source>
        <dbReference type="Proteomes" id="UP000297853"/>
    </source>
</evidence>
<dbReference type="PROSITE" id="PS50850">
    <property type="entry name" value="MFS"/>
    <property type="match status" value="1"/>
</dbReference>
<comment type="subcellular location">
    <subcellularLocation>
        <location evidence="1">Cell membrane</location>
        <topology evidence="1">Multi-pass membrane protein</topology>
    </subcellularLocation>
</comment>
<feature type="transmembrane region" description="Helical" evidence="8">
    <location>
        <begin position="283"/>
        <end position="305"/>
    </location>
</feature>
<feature type="compositionally biased region" description="Low complexity" evidence="7">
    <location>
        <begin position="8"/>
        <end position="70"/>
    </location>
</feature>
<evidence type="ECO:0000256" key="7">
    <source>
        <dbReference type="SAM" id="MobiDB-lite"/>
    </source>
</evidence>
<feature type="transmembrane region" description="Helical" evidence="8">
    <location>
        <begin position="375"/>
        <end position="396"/>
    </location>
</feature>
<dbReference type="Pfam" id="PF07690">
    <property type="entry name" value="MFS_1"/>
    <property type="match status" value="1"/>
</dbReference>
<evidence type="ECO:0000256" key="2">
    <source>
        <dbReference type="ARBA" id="ARBA00022448"/>
    </source>
</evidence>
<feature type="region of interest" description="Disordered" evidence="7">
    <location>
        <begin position="1"/>
        <end position="71"/>
    </location>
</feature>
<feature type="transmembrane region" description="Helical" evidence="8">
    <location>
        <begin position="237"/>
        <end position="255"/>
    </location>
</feature>
<evidence type="ECO:0000256" key="5">
    <source>
        <dbReference type="ARBA" id="ARBA00022989"/>
    </source>
</evidence>
<feature type="transmembrane region" description="Helical" evidence="8">
    <location>
        <begin position="210"/>
        <end position="231"/>
    </location>
</feature>
<feature type="transmembrane region" description="Helical" evidence="8">
    <location>
        <begin position="317"/>
        <end position="338"/>
    </location>
</feature>
<name>A0ABY2J7S3_9MICO</name>
<feature type="domain" description="Major facilitator superfamily (MFS) profile" evidence="9">
    <location>
        <begin position="76"/>
        <end position="464"/>
    </location>
</feature>
<feature type="transmembrane region" description="Helical" evidence="8">
    <location>
        <begin position="111"/>
        <end position="130"/>
    </location>
</feature>
<organism evidence="10 11">
    <name type="scientific">Cryobacterium sinapicolor</name>
    <dbReference type="NCBI Taxonomy" id="1259236"/>
    <lineage>
        <taxon>Bacteria</taxon>
        <taxon>Bacillati</taxon>
        <taxon>Actinomycetota</taxon>
        <taxon>Actinomycetes</taxon>
        <taxon>Micrococcales</taxon>
        <taxon>Microbacteriaceae</taxon>
        <taxon>Cryobacterium</taxon>
    </lineage>
</organism>
<dbReference type="InterPro" id="IPR011701">
    <property type="entry name" value="MFS"/>
</dbReference>
<evidence type="ECO:0000256" key="6">
    <source>
        <dbReference type="ARBA" id="ARBA00023136"/>
    </source>
</evidence>
<feature type="transmembrane region" description="Helical" evidence="8">
    <location>
        <begin position="350"/>
        <end position="369"/>
    </location>
</feature>
<reference evidence="10 11" key="1">
    <citation type="submission" date="2019-03" db="EMBL/GenBank/DDBJ databases">
        <title>Genomics of glacier-inhabiting Cryobacterium strains.</title>
        <authorList>
            <person name="Liu Q."/>
            <person name="Xin Y.-H."/>
        </authorList>
    </citation>
    <scope>NUCLEOTIDE SEQUENCE [LARGE SCALE GENOMIC DNA]</scope>
    <source>
        <strain evidence="10 11">TMT1-23-1</strain>
    </source>
</reference>
<dbReference type="Gene3D" id="1.20.1250.20">
    <property type="entry name" value="MFS general substrate transporter like domains"/>
    <property type="match status" value="1"/>
</dbReference>
<dbReference type="SUPFAM" id="SSF103473">
    <property type="entry name" value="MFS general substrate transporter"/>
    <property type="match status" value="1"/>
</dbReference>
<evidence type="ECO:0000313" key="10">
    <source>
        <dbReference type="EMBL" id="TFD00988.1"/>
    </source>
</evidence>
<dbReference type="PROSITE" id="PS00216">
    <property type="entry name" value="SUGAR_TRANSPORT_1"/>
    <property type="match status" value="1"/>
</dbReference>
<dbReference type="EMBL" id="SOGQ01000034">
    <property type="protein sequence ID" value="TFD00988.1"/>
    <property type="molecule type" value="Genomic_DNA"/>
</dbReference>
<feature type="transmembrane region" description="Helical" evidence="8">
    <location>
        <begin position="408"/>
        <end position="429"/>
    </location>
</feature>
<feature type="transmembrane region" description="Helical" evidence="8">
    <location>
        <begin position="77"/>
        <end position="99"/>
    </location>
</feature>
<dbReference type="PANTHER" id="PTHR23517">
    <property type="entry name" value="RESISTANCE PROTEIN MDTM, PUTATIVE-RELATED-RELATED"/>
    <property type="match status" value="1"/>
</dbReference>
<keyword evidence="11" id="KW-1185">Reference proteome</keyword>
<keyword evidence="3" id="KW-1003">Cell membrane</keyword>
<accession>A0ABY2J7S3</accession>
<keyword evidence="5 8" id="KW-1133">Transmembrane helix</keyword>
<evidence type="ECO:0000256" key="8">
    <source>
        <dbReference type="SAM" id="Phobius"/>
    </source>
</evidence>
<dbReference type="InterPro" id="IPR050171">
    <property type="entry name" value="MFS_Transporters"/>
</dbReference>
<feature type="transmembrane region" description="Helical" evidence="8">
    <location>
        <begin position="142"/>
        <end position="162"/>
    </location>
</feature>
<evidence type="ECO:0000256" key="1">
    <source>
        <dbReference type="ARBA" id="ARBA00004651"/>
    </source>
</evidence>
<feature type="transmembrane region" description="Helical" evidence="8">
    <location>
        <begin position="168"/>
        <end position="189"/>
    </location>
</feature>
<gene>
    <name evidence="10" type="ORF">E3T28_07855</name>
</gene>
<feature type="transmembrane region" description="Helical" evidence="8">
    <location>
        <begin position="435"/>
        <end position="460"/>
    </location>
</feature>
<evidence type="ECO:0000259" key="9">
    <source>
        <dbReference type="PROSITE" id="PS50850"/>
    </source>
</evidence>
<proteinExistence type="predicted"/>
<dbReference type="InterPro" id="IPR036259">
    <property type="entry name" value="MFS_trans_sf"/>
</dbReference>